<dbReference type="AlphaFoldDB" id="A0A0E9P5Q7"/>
<evidence type="ECO:0000313" key="1">
    <source>
        <dbReference type="EMBL" id="JAG99379.1"/>
    </source>
</evidence>
<dbReference type="EMBL" id="GBXM01109197">
    <property type="protein sequence ID" value="JAG99379.1"/>
    <property type="molecule type" value="Transcribed_RNA"/>
</dbReference>
<sequence length="16" mass="1895">MFRFLAATLQRSLVEL</sequence>
<proteinExistence type="predicted"/>
<reference evidence="1" key="2">
    <citation type="journal article" date="2015" name="Fish Shellfish Immunol.">
        <title>Early steps in the European eel (Anguilla anguilla)-Vibrio vulnificus interaction in the gills: Role of the RtxA13 toxin.</title>
        <authorList>
            <person name="Callol A."/>
            <person name="Pajuelo D."/>
            <person name="Ebbesson L."/>
            <person name="Teles M."/>
            <person name="MacKenzie S."/>
            <person name="Amaro C."/>
        </authorList>
    </citation>
    <scope>NUCLEOTIDE SEQUENCE</scope>
</reference>
<name>A0A0E9P5Q7_ANGAN</name>
<organism evidence="1">
    <name type="scientific">Anguilla anguilla</name>
    <name type="common">European freshwater eel</name>
    <name type="synonym">Muraena anguilla</name>
    <dbReference type="NCBI Taxonomy" id="7936"/>
    <lineage>
        <taxon>Eukaryota</taxon>
        <taxon>Metazoa</taxon>
        <taxon>Chordata</taxon>
        <taxon>Craniata</taxon>
        <taxon>Vertebrata</taxon>
        <taxon>Euteleostomi</taxon>
        <taxon>Actinopterygii</taxon>
        <taxon>Neopterygii</taxon>
        <taxon>Teleostei</taxon>
        <taxon>Anguilliformes</taxon>
        <taxon>Anguillidae</taxon>
        <taxon>Anguilla</taxon>
    </lineage>
</organism>
<accession>A0A0E9P5Q7</accession>
<protein>
    <submittedName>
        <fullName evidence="1">Uncharacterized protein</fullName>
    </submittedName>
</protein>
<reference evidence="1" key="1">
    <citation type="submission" date="2014-11" db="EMBL/GenBank/DDBJ databases">
        <authorList>
            <person name="Amaro Gonzalez C."/>
        </authorList>
    </citation>
    <scope>NUCLEOTIDE SEQUENCE</scope>
</reference>